<reference evidence="1" key="1">
    <citation type="submission" date="2020-05" db="EMBL/GenBank/DDBJ databases">
        <authorList>
            <person name="Chiriac C."/>
            <person name="Salcher M."/>
            <person name="Ghai R."/>
            <person name="Kavagutti S V."/>
        </authorList>
    </citation>
    <scope>NUCLEOTIDE SEQUENCE</scope>
</reference>
<gene>
    <name evidence="1" type="ORF">UFOVP1071_121</name>
</gene>
<name>A0A6J5QER6_9CAUD</name>
<organism evidence="1">
    <name type="scientific">uncultured Caudovirales phage</name>
    <dbReference type="NCBI Taxonomy" id="2100421"/>
    <lineage>
        <taxon>Viruses</taxon>
        <taxon>Duplodnaviria</taxon>
        <taxon>Heunggongvirae</taxon>
        <taxon>Uroviricota</taxon>
        <taxon>Caudoviricetes</taxon>
        <taxon>Peduoviridae</taxon>
        <taxon>Maltschvirus</taxon>
        <taxon>Maltschvirus maltsch</taxon>
    </lineage>
</organism>
<protein>
    <submittedName>
        <fullName evidence="1">Uncharacterized protein</fullName>
    </submittedName>
</protein>
<dbReference type="EMBL" id="LR797022">
    <property type="protein sequence ID" value="CAB4182032.1"/>
    <property type="molecule type" value="Genomic_DNA"/>
</dbReference>
<proteinExistence type="predicted"/>
<evidence type="ECO:0000313" key="1">
    <source>
        <dbReference type="EMBL" id="CAB4182032.1"/>
    </source>
</evidence>
<accession>A0A6J5QER6</accession>
<sequence length="77" mass="9005">MKTVYGLKVENLKLLPERMVKDAAELNIERDPDNSFTRLLRSAEEFRDAGLTPVFFCDADMQKVMVTTKEKIERKFH</sequence>